<dbReference type="RefSeq" id="WP_126776316.1">
    <property type="nucleotide sequence ID" value="NZ_PIPM01000003.1"/>
</dbReference>
<gene>
    <name evidence="2" type="ORF">CWE11_03955</name>
</gene>
<feature type="transmembrane region" description="Helical" evidence="1">
    <location>
        <begin position="94"/>
        <end position="114"/>
    </location>
</feature>
<evidence type="ECO:0000313" key="2">
    <source>
        <dbReference type="EMBL" id="RUO35198.1"/>
    </source>
</evidence>
<evidence type="ECO:0000256" key="1">
    <source>
        <dbReference type="SAM" id="Phobius"/>
    </source>
</evidence>
<dbReference type="EMBL" id="PIPM01000003">
    <property type="protein sequence ID" value="RUO35198.1"/>
    <property type="molecule type" value="Genomic_DNA"/>
</dbReference>
<sequence>MSAPFYQTAAFYRKLTLACYPTLLVFVVLWHGILEPNEFLPMWLTLTLWGVPLLFPLRGILKGDPYTHAWANFILIFYFMHGFTTLYTHPEERLYAVIELLLTTGAFIGATYYARYRGRELGLKLKRKKDEDAEYDAKMQAYISNAGKMPESKQTDDKS</sequence>
<dbReference type="AlphaFoldDB" id="A0A432WN82"/>
<proteinExistence type="predicted"/>
<dbReference type="Pfam" id="PF09842">
    <property type="entry name" value="DUF2069"/>
    <property type="match status" value="1"/>
</dbReference>
<name>A0A432WN82_9GAMM</name>
<keyword evidence="1" id="KW-0812">Transmembrane</keyword>
<dbReference type="Proteomes" id="UP000288405">
    <property type="component" value="Unassembled WGS sequence"/>
</dbReference>
<accession>A0A432WN82</accession>
<keyword evidence="1" id="KW-0472">Membrane</keyword>
<organism evidence="2 3">
    <name type="scientific">Aliidiomarina sanyensis</name>
    <dbReference type="NCBI Taxonomy" id="1249555"/>
    <lineage>
        <taxon>Bacteria</taxon>
        <taxon>Pseudomonadati</taxon>
        <taxon>Pseudomonadota</taxon>
        <taxon>Gammaproteobacteria</taxon>
        <taxon>Alteromonadales</taxon>
        <taxon>Idiomarinaceae</taxon>
        <taxon>Aliidiomarina</taxon>
    </lineage>
</organism>
<reference evidence="2 3" key="1">
    <citation type="journal article" date="2011" name="Front. Microbiol.">
        <title>Genomic signatures of strain selection and enhancement in Bacillus atrophaeus var. globigii, a historical biowarfare simulant.</title>
        <authorList>
            <person name="Gibbons H.S."/>
            <person name="Broomall S.M."/>
            <person name="McNew L.A."/>
            <person name="Daligault H."/>
            <person name="Chapman C."/>
            <person name="Bruce D."/>
            <person name="Karavis M."/>
            <person name="Krepps M."/>
            <person name="McGregor P.A."/>
            <person name="Hong C."/>
            <person name="Park K.H."/>
            <person name="Akmal A."/>
            <person name="Feldman A."/>
            <person name="Lin J.S."/>
            <person name="Chang W.E."/>
            <person name="Higgs B.W."/>
            <person name="Demirev P."/>
            <person name="Lindquist J."/>
            <person name="Liem A."/>
            <person name="Fochler E."/>
            <person name="Read T.D."/>
            <person name="Tapia R."/>
            <person name="Johnson S."/>
            <person name="Bishop-Lilly K.A."/>
            <person name="Detter C."/>
            <person name="Han C."/>
            <person name="Sozhamannan S."/>
            <person name="Rosenzweig C.N."/>
            <person name="Skowronski E.W."/>
        </authorList>
    </citation>
    <scope>NUCLEOTIDE SEQUENCE [LARGE SCALE GENOMIC DNA]</scope>
    <source>
        <strain evidence="2 3">GYP-17</strain>
    </source>
</reference>
<dbReference type="InterPro" id="IPR018643">
    <property type="entry name" value="DUF2069_membrane"/>
</dbReference>
<protein>
    <submittedName>
        <fullName evidence="2">DUF2069 domain-containing protein</fullName>
    </submittedName>
</protein>
<comment type="caution">
    <text evidence="2">The sequence shown here is derived from an EMBL/GenBank/DDBJ whole genome shotgun (WGS) entry which is preliminary data.</text>
</comment>
<evidence type="ECO:0000313" key="3">
    <source>
        <dbReference type="Proteomes" id="UP000288405"/>
    </source>
</evidence>
<feature type="transmembrane region" description="Helical" evidence="1">
    <location>
        <begin position="12"/>
        <end position="33"/>
    </location>
</feature>
<keyword evidence="1" id="KW-1133">Transmembrane helix</keyword>
<keyword evidence="3" id="KW-1185">Reference proteome</keyword>
<feature type="transmembrane region" description="Helical" evidence="1">
    <location>
        <begin position="69"/>
        <end position="88"/>
    </location>
</feature>
<feature type="transmembrane region" description="Helical" evidence="1">
    <location>
        <begin position="39"/>
        <end position="57"/>
    </location>
</feature>
<dbReference type="OrthoDB" id="5569826at2"/>